<dbReference type="Pfam" id="PF17966">
    <property type="entry name" value="Muc_B2"/>
    <property type="match status" value="1"/>
</dbReference>
<feature type="compositionally biased region" description="Low complexity" evidence="1">
    <location>
        <begin position="109"/>
        <end position="142"/>
    </location>
</feature>
<feature type="compositionally biased region" description="Low complexity" evidence="1">
    <location>
        <begin position="69"/>
        <end position="86"/>
    </location>
</feature>
<evidence type="ECO:0000256" key="1">
    <source>
        <dbReference type="SAM" id="MobiDB-lite"/>
    </source>
</evidence>
<dbReference type="Gene3D" id="2.60.40.4300">
    <property type="match status" value="1"/>
</dbReference>
<feature type="compositionally biased region" description="Polar residues" evidence="1">
    <location>
        <begin position="1"/>
        <end position="21"/>
    </location>
</feature>
<protein>
    <recommendedName>
        <fullName evidence="2">Mub B2-like domain-containing protein</fullName>
    </recommendedName>
</protein>
<feature type="compositionally biased region" description="Low complexity" evidence="1">
    <location>
        <begin position="190"/>
        <end position="220"/>
    </location>
</feature>
<feature type="compositionally biased region" description="Low complexity" evidence="1">
    <location>
        <begin position="237"/>
        <end position="248"/>
    </location>
</feature>
<evidence type="ECO:0000259" key="2">
    <source>
        <dbReference type="Pfam" id="PF17966"/>
    </source>
</evidence>
<accession>A0A0R1PCJ7</accession>
<feature type="compositionally biased region" description="Polar residues" evidence="1">
    <location>
        <begin position="143"/>
        <end position="189"/>
    </location>
</feature>
<dbReference type="STRING" id="1423746.FD27_GL001411"/>
<dbReference type="PATRIC" id="fig|1423746.3.peg.1441"/>
<dbReference type="AlphaFoldDB" id="A0A0R1PCJ7"/>
<feature type="region of interest" description="Disordered" evidence="1">
    <location>
        <begin position="306"/>
        <end position="368"/>
    </location>
</feature>
<name>A0A0R1PCJ7_9LACO</name>
<feature type="compositionally biased region" description="Polar residues" evidence="1">
    <location>
        <begin position="312"/>
        <end position="322"/>
    </location>
</feature>
<proteinExistence type="predicted"/>
<reference evidence="3 4" key="1">
    <citation type="journal article" date="2015" name="Genome Announc.">
        <title>Expanding the biotechnology potential of lactobacilli through comparative genomics of 213 strains and associated genera.</title>
        <authorList>
            <person name="Sun Z."/>
            <person name="Harris H.M."/>
            <person name="McCann A."/>
            <person name="Guo C."/>
            <person name="Argimon S."/>
            <person name="Zhang W."/>
            <person name="Yang X."/>
            <person name="Jeffery I.B."/>
            <person name="Cooney J.C."/>
            <person name="Kagawa T.F."/>
            <person name="Liu W."/>
            <person name="Song Y."/>
            <person name="Salvetti E."/>
            <person name="Wrobel A."/>
            <person name="Rasinkangas P."/>
            <person name="Parkhill J."/>
            <person name="Rea M.C."/>
            <person name="O'Sullivan O."/>
            <person name="Ritari J."/>
            <person name="Douillard F.P."/>
            <person name="Paul Ross R."/>
            <person name="Yang R."/>
            <person name="Briner A.E."/>
            <person name="Felis G.E."/>
            <person name="de Vos W.M."/>
            <person name="Barrangou R."/>
            <person name="Klaenhammer T.R."/>
            <person name="Caufield P.W."/>
            <person name="Cui Y."/>
            <person name="Zhang H."/>
            <person name="O'Toole P.W."/>
        </authorList>
    </citation>
    <scope>NUCLEOTIDE SEQUENCE [LARGE SCALE GENOMIC DNA]</scope>
    <source>
        <strain evidence="3 4">DSM 13145</strain>
    </source>
</reference>
<dbReference type="InterPro" id="IPR041495">
    <property type="entry name" value="Mub_B2"/>
</dbReference>
<gene>
    <name evidence="3" type="ORF">FD27_GL001411</name>
</gene>
<feature type="compositionally biased region" description="Polar residues" evidence="1">
    <location>
        <begin position="345"/>
        <end position="357"/>
    </location>
</feature>
<evidence type="ECO:0000313" key="4">
    <source>
        <dbReference type="Proteomes" id="UP000051445"/>
    </source>
</evidence>
<evidence type="ECO:0000313" key="3">
    <source>
        <dbReference type="EMBL" id="KRL26024.1"/>
    </source>
</evidence>
<feature type="region of interest" description="Disordered" evidence="1">
    <location>
        <begin position="66"/>
        <end position="279"/>
    </location>
</feature>
<feature type="region of interest" description="Disordered" evidence="1">
    <location>
        <begin position="1"/>
        <end position="23"/>
    </location>
</feature>
<dbReference type="Proteomes" id="UP000051445">
    <property type="component" value="Unassembled WGS sequence"/>
</dbReference>
<sequence length="538" mass="59886">MTETDNQQKSQQSSDGNQLDSQRIEQILRSAKELETIKSQTELSSALVDKLFDFTKWVIKYSAEQKNDQPQQMSAQPGPQMPAQPQVKASSQGSRSVQPELQPSPQPQSPVQNQFQTEEYVSSQSQSSAQSAVQAQNQASSSTKPAKQPQPTVHPGSQTPLQYEQSVKKQSPSNVQSAVQHSQLRPQLNSHASSSQGRSQSPAPAQVQSQPQFSVQVRPQVEAHTASQSQPQSNGESSVQPQSQAQSSAHEKPQAQPQVRISDHSTAAHPQSQVSLQSQVLAHAQSQAQLRSQKLAQVQSQVEQKVQRLAHDQSSAQQETQTRSVQSPVQPRVPRPTFPQDVRQKTTQSHPASSPVETKTKEENSTQPVQYAMNMGVKPVILQKRVHRLIFVQLPDGPLKRVDQAHLFTRAGNKDLQTGKVKWDDWDEHEASLPAYAAPLVHGYTSRPSVVKTMKITPQSDNKIVEISYYPEAESNVQSKSNAKKDVVPKKQQKAVAETRERYVKGNKTFQKKRRPSFFRLMILAFTTLLGFRRVARN</sequence>
<dbReference type="RefSeq" id="WP_057752546.1">
    <property type="nucleotide sequence ID" value="NZ_AZER01000025.1"/>
</dbReference>
<organism evidence="3 4">
    <name type="scientific">Limosilactobacillus frumenti DSM 13145</name>
    <dbReference type="NCBI Taxonomy" id="1423746"/>
    <lineage>
        <taxon>Bacteria</taxon>
        <taxon>Bacillati</taxon>
        <taxon>Bacillota</taxon>
        <taxon>Bacilli</taxon>
        <taxon>Lactobacillales</taxon>
        <taxon>Lactobacillaceae</taxon>
        <taxon>Limosilactobacillus</taxon>
    </lineage>
</organism>
<feature type="compositionally biased region" description="Polar residues" evidence="1">
    <location>
        <begin position="225"/>
        <end position="236"/>
    </location>
</feature>
<feature type="compositionally biased region" description="Polar residues" evidence="1">
    <location>
        <begin position="255"/>
        <end position="270"/>
    </location>
</feature>
<comment type="caution">
    <text evidence="3">The sequence shown here is derived from an EMBL/GenBank/DDBJ whole genome shotgun (WGS) entry which is preliminary data.</text>
</comment>
<keyword evidence="4" id="KW-1185">Reference proteome</keyword>
<dbReference type="EMBL" id="AZER01000025">
    <property type="protein sequence ID" value="KRL26024.1"/>
    <property type="molecule type" value="Genomic_DNA"/>
</dbReference>
<feature type="domain" description="Mub B2-like" evidence="2">
    <location>
        <begin position="382"/>
        <end position="472"/>
    </location>
</feature>